<dbReference type="InterPro" id="IPR013216">
    <property type="entry name" value="Methyltransf_11"/>
</dbReference>
<dbReference type="Proteomes" id="UP001501323">
    <property type="component" value="Unassembled WGS sequence"/>
</dbReference>
<organism evidence="2 3">
    <name type="scientific">Luteimonas vadosa</name>
    <dbReference type="NCBI Taxonomy" id="1165507"/>
    <lineage>
        <taxon>Bacteria</taxon>
        <taxon>Pseudomonadati</taxon>
        <taxon>Pseudomonadota</taxon>
        <taxon>Gammaproteobacteria</taxon>
        <taxon>Lysobacterales</taxon>
        <taxon>Lysobacteraceae</taxon>
        <taxon>Luteimonas</taxon>
    </lineage>
</organism>
<reference evidence="3" key="1">
    <citation type="journal article" date="2019" name="Int. J. Syst. Evol. Microbiol.">
        <title>The Global Catalogue of Microorganisms (GCM) 10K type strain sequencing project: providing services to taxonomists for standard genome sequencing and annotation.</title>
        <authorList>
            <consortium name="The Broad Institute Genomics Platform"/>
            <consortium name="The Broad Institute Genome Sequencing Center for Infectious Disease"/>
            <person name="Wu L."/>
            <person name="Ma J."/>
        </authorList>
    </citation>
    <scope>NUCLEOTIDE SEQUENCE [LARGE SCALE GENOMIC DNA]</scope>
    <source>
        <strain evidence="3">JCM 18392</strain>
    </source>
</reference>
<dbReference type="PANTHER" id="PTHR43591">
    <property type="entry name" value="METHYLTRANSFERASE"/>
    <property type="match status" value="1"/>
</dbReference>
<accession>A0ABP9DTG6</accession>
<sequence>MKTRGIDQDRVGHDDVRNFYDHEYYASPYDRHPLAWHMRSIANRLGDLENRQVLDIACGTGQWLGELARRGAKPSGIDISSRAVELCRDRLPAGDIREGVAEALPFADGTFDLVTCLGSLEHFLDQPAALREMRRVAKPDAQFLILVPNSGFLTRRLGLYRGTGQVAIRETVRSLEDWRRMLEGAGLEVRARWRDLHPLSKAWILQAAPGAWPLRALQALLLAVWPIGWQYQVYFLCRRSRALREAMPSSATEEMSG</sequence>
<dbReference type="Gene3D" id="3.40.50.150">
    <property type="entry name" value="Vaccinia Virus protein VP39"/>
    <property type="match status" value="1"/>
</dbReference>
<proteinExistence type="predicted"/>
<dbReference type="Pfam" id="PF08241">
    <property type="entry name" value="Methyltransf_11"/>
    <property type="match status" value="1"/>
</dbReference>
<dbReference type="RefSeq" id="WP_345293507.1">
    <property type="nucleotide sequence ID" value="NZ_BAABJY010000001.1"/>
</dbReference>
<evidence type="ECO:0000259" key="1">
    <source>
        <dbReference type="Pfam" id="PF08241"/>
    </source>
</evidence>
<protein>
    <recommendedName>
        <fullName evidence="1">Methyltransferase type 11 domain-containing protein</fullName>
    </recommendedName>
</protein>
<feature type="domain" description="Methyltransferase type 11" evidence="1">
    <location>
        <begin position="54"/>
        <end position="145"/>
    </location>
</feature>
<dbReference type="CDD" id="cd02440">
    <property type="entry name" value="AdoMet_MTases"/>
    <property type="match status" value="1"/>
</dbReference>
<evidence type="ECO:0000313" key="2">
    <source>
        <dbReference type="EMBL" id="GAA4853416.1"/>
    </source>
</evidence>
<dbReference type="EMBL" id="BAABJY010000001">
    <property type="protein sequence ID" value="GAA4853416.1"/>
    <property type="molecule type" value="Genomic_DNA"/>
</dbReference>
<comment type="caution">
    <text evidence="2">The sequence shown here is derived from an EMBL/GenBank/DDBJ whole genome shotgun (WGS) entry which is preliminary data.</text>
</comment>
<keyword evidence="3" id="KW-1185">Reference proteome</keyword>
<dbReference type="SUPFAM" id="SSF53335">
    <property type="entry name" value="S-adenosyl-L-methionine-dependent methyltransferases"/>
    <property type="match status" value="1"/>
</dbReference>
<dbReference type="InterPro" id="IPR029063">
    <property type="entry name" value="SAM-dependent_MTases_sf"/>
</dbReference>
<name>A0ABP9DTG6_9GAMM</name>
<gene>
    <name evidence="2" type="ORF">GCM10023332_00560</name>
</gene>
<evidence type="ECO:0000313" key="3">
    <source>
        <dbReference type="Proteomes" id="UP001501323"/>
    </source>
</evidence>